<dbReference type="Proteomes" id="UP000533598">
    <property type="component" value="Unassembled WGS sequence"/>
</dbReference>
<evidence type="ECO:0000256" key="2">
    <source>
        <dbReference type="SAM" id="Phobius"/>
    </source>
</evidence>
<sequence>MTEQTTPPSGYVPPSAVTVSRVPGAGAVTEGAAGTTVTGGYGQQLTVSKTKGLDETGANVTVTGQGYRVDKGIYVAFCVDNGPGKQPGPCGGGADMSGAGGSSKWISNNPPSYGKDLAKPFGPDGTFTAELKISPVLSAEPRIDCRDSGVKCALVSRTDHTRTADRTQDVVVPVKFGPEPVAAAETSATPQGSSTTPIVLVGLGVVVALVAVVLVIRVLRRRSAA</sequence>
<dbReference type="AlphaFoldDB" id="A0A7W7C998"/>
<dbReference type="InterPro" id="IPR027273">
    <property type="entry name" value="Neocarzinostatin-like"/>
</dbReference>
<keyword evidence="2" id="KW-1133">Transmembrane helix</keyword>
<reference evidence="3 4" key="1">
    <citation type="submission" date="2020-08" db="EMBL/GenBank/DDBJ databases">
        <title>Sequencing the genomes of 1000 actinobacteria strains.</title>
        <authorList>
            <person name="Klenk H.-P."/>
        </authorList>
    </citation>
    <scope>NUCLEOTIDE SEQUENCE [LARGE SCALE GENOMIC DNA]</scope>
    <source>
        <strain evidence="3 4">DSM 44230</strain>
    </source>
</reference>
<protein>
    <recommendedName>
        <fullName evidence="5">LPXTG cell wall anchor domain-containing protein</fullName>
    </recommendedName>
</protein>
<feature type="region of interest" description="Disordered" evidence="1">
    <location>
        <begin position="89"/>
        <end position="111"/>
    </location>
</feature>
<comment type="caution">
    <text evidence="3">The sequence shown here is derived from an EMBL/GenBank/DDBJ whole genome shotgun (WGS) entry which is preliminary data.</text>
</comment>
<organism evidence="3 4">
    <name type="scientific">Crossiella cryophila</name>
    <dbReference type="NCBI Taxonomy" id="43355"/>
    <lineage>
        <taxon>Bacteria</taxon>
        <taxon>Bacillati</taxon>
        <taxon>Actinomycetota</taxon>
        <taxon>Actinomycetes</taxon>
        <taxon>Pseudonocardiales</taxon>
        <taxon>Pseudonocardiaceae</taxon>
        <taxon>Crossiella</taxon>
    </lineage>
</organism>
<accession>A0A7W7C998</accession>
<dbReference type="RefSeq" id="WP_185001478.1">
    <property type="nucleotide sequence ID" value="NZ_BAAAUI010000040.1"/>
</dbReference>
<dbReference type="SUPFAM" id="SSF49319">
    <property type="entry name" value="Actinoxanthin-like"/>
    <property type="match status" value="1"/>
</dbReference>
<dbReference type="Gene3D" id="2.60.40.230">
    <property type="entry name" value="Neocarzinostatin-like"/>
    <property type="match status" value="1"/>
</dbReference>
<keyword evidence="2" id="KW-0812">Transmembrane</keyword>
<proteinExistence type="predicted"/>
<name>A0A7W7C998_9PSEU</name>
<dbReference type="EMBL" id="JACHMH010000001">
    <property type="protein sequence ID" value="MBB4675514.1"/>
    <property type="molecule type" value="Genomic_DNA"/>
</dbReference>
<keyword evidence="2" id="KW-0472">Membrane</keyword>
<evidence type="ECO:0000313" key="4">
    <source>
        <dbReference type="Proteomes" id="UP000533598"/>
    </source>
</evidence>
<evidence type="ECO:0000313" key="3">
    <source>
        <dbReference type="EMBL" id="MBB4675514.1"/>
    </source>
</evidence>
<gene>
    <name evidence="3" type="ORF">HNR67_001632</name>
</gene>
<keyword evidence="4" id="KW-1185">Reference proteome</keyword>
<feature type="compositionally biased region" description="Gly residues" evidence="1">
    <location>
        <begin position="89"/>
        <end position="101"/>
    </location>
</feature>
<feature type="transmembrane region" description="Helical" evidence="2">
    <location>
        <begin position="198"/>
        <end position="219"/>
    </location>
</feature>
<evidence type="ECO:0008006" key="5">
    <source>
        <dbReference type="Google" id="ProtNLM"/>
    </source>
</evidence>
<evidence type="ECO:0000256" key="1">
    <source>
        <dbReference type="SAM" id="MobiDB-lite"/>
    </source>
</evidence>